<feature type="compositionally biased region" description="Gly residues" evidence="12">
    <location>
        <begin position="250"/>
        <end position="262"/>
    </location>
</feature>
<reference evidence="14 15" key="1">
    <citation type="submission" date="2018-07" db="EMBL/GenBank/DDBJ databases">
        <title>The complete nuclear genome of the prasinophyte Chloropicon primus (CCMP1205).</title>
        <authorList>
            <person name="Pombert J.-F."/>
            <person name="Otis C."/>
            <person name="Turmel M."/>
            <person name="Lemieux C."/>
        </authorList>
    </citation>
    <scope>NUCLEOTIDE SEQUENCE [LARGE SCALE GENOMIC DNA]</scope>
    <source>
        <strain evidence="14 15">CCMP1205</strain>
    </source>
</reference>
<feature type="compositionally biased region" description="Basic and acidic residues" evidence="12">
    <location>
        <begin position="1"/>
        <end position="10"/>
    </location>
</feature>
<evidence type="ECO:0000256" key="3">
    <source>
        <dbReference type="ARBA" id="ARBA00022527"/>
    </source>
</evidence>
<dbReference type="Proteomes" id="UP000316726">
    <property type="component" value="Chromosome 5"/>
</dbReference>
<evidence type="ECO:0000256" key="12">
    <source>
        <dbReference type="SAM" id="MobiDB-lite"/>
    </source>
</evidence>
<name>A0A5B8MKR1_9CHLO</name>
<evidence type="ECO:0000256" key="8">
    <source>
        <dbReference type="ARBA" id="ARBA00047899"/>
    </source>
</evidence>
<feature type="compositionally biased region" description="Low complexity" evidence="12">
    <location>
        <begin position="11"/>
        <end position="23"/>
    </location>
</feature>
<keyword evidence="15" id="KW-1185">Reference proteome</keyword>
<dbReference type="EC" id="2.7.11.1" evidence="2"/>
<evidence type="ECO:0000256" key="1">
    <source>
        <dbReference type="ARBA" id="ARBA00009903"/>
    </source>
</evidence>
<feature type="binding site" evidence="10">
    <location>
        <position position="108"/>
    </location>
    <ligand>
        <name>ATP</name>
        <dbReference type="ChEBI" id="CHEBI:30616"/>
    </ligand>
</feature>
<dbReference type="Pfam" id="PF00069">
    <property type="entry name" value="Pkinase"/>
    <property type="match status" value="2"/>
</dbReference>
<protein>
    <recommendedName>
        <fullName evidence="2">non-specific serine/threonine protein kinase</fullName>
        <ecNumber evidence="2">2.7.11.1</ecNumber>
    </recommendedName>
</protein>
<dbReference type="InterPro" id="IPR008271">
    <property type="entry name" value="Ser/Thr_kinase_AS"/>
</dbReference>
<dbReference type="Gene3D" id="1.10.510.10">
    <property type="entry name" value="Transferase(Phosphotransferase) domain 1"/>
    <property type="match status" value="2"/>
</dbReference>
<sequence>MGRGGEEPRSRSMSLAASSGMMAPTPANRMVSGLLDKLKSGPVRPKPHQRGDPNWKVLERYERAKGREPLQMTDFDIIRKLGTGSSASVYLVKLKTAAAAGAPTFALKIFHKNGFDRKNRVRRVLTEHSILCGTDHPFVVTLYRTFNQNGSIGFLMEHCAHGDMYQILQRLPSGGYGGFPEAQARLYAAQVVIALQYLHVQGYVYRDLKPENVLVCGDGHVKLTDFDLSRQVEPPSMTMRRTDVSTGRAGVIGGSERGGAGPTGMRRMGKSLTPMPKSMSSGNLQLKFQEELKREKDMRESRKKLRSAKSSLKLVGIPRLRSTSFVGTDEYIAPEIIACRGYTSSVDWWSVGIFIYELVYGVTPFASKNRNECFKRIVEEEVSFPQDPIVSGACKDIIRKLLDKDASSRLGSTYGASEIKSHPFFEKIQWALLRYNKRREQ</sequence>
<keyword evidence="5 10" id="KW-0547">Nucleotide-binding</keyword>
<evidence type="ECO:0000259" key="13">
    <source>
        <dbReference type="PROSITE" id="PS50011"/>
    </source>
</evidence>
<evidence type="ECO:0000256" key="5">
    <source>
        <dbReference type="ARBA" id="ARBA00022741"/>
    </source>
</evidence>
<keyword evidence="3 11" id="KW-0723">Serine/threonine-protein kinase</keyword>
<feature type="region of interest" description="Disordered" evidence="12">
    <location>
        <begin position="1"/>
        <end position="24"/>
    </location>
</feature>
<dbReference type="PROSITE" id="PS00108">
    <property type="entry name" value="PROTEIN_KINASE_ST"/>
    <property type="match status" value="1"/>
</dbReference>
<feature type="region of interest" description="Disordered" evidence="12">
    <location>
        <begin position="242"/>
        <end position="265"/>
    </location>
</feature>
<evidence type="ECO:0000256" key="4">
    <source>
        <dbReference type="ARBA" id="ARBA00022679"/>
    </source>
</evidence>
<dbReference type="InterPro" id="IPR017441">
    <property type="entry name" value="Protein_kinase_ATP_BS"/>
</dbReference>
<evidence type="ECO:0000256" key="10">
    <source>
        <dbReference type="PROSITE-ProRule" id="PRU10141"/>
    </source>
</evidence>
<evidence type="ECO:0000256" key="11">
    <source>
        <dbReference type="RuleBase" id="RU000304"/>
    </source>
</evidence>
<feature type="domain" description="Protein kinase" evidence="13">
    <location>
        <begin position="75"/>
        <end position="425"/>
    </location>
</feature>
<dbReference type="STRING" id="1764295.A0A5B8MKR1"/>
<dbReference type="SUPFAM" id="SSF56112">
    <property type="entry name" value="Protein kinase-like (PK-like)"/>
    <property type="match status" value="1"/>
</dbReference>
<organism evidence="14 15">
    <name type="scientific">Chloropicon primus</name>
    <dbReference type="NCBI Taxonomy" id="1764295"/>
    <lineage>
        <taxon>Eukaryota</taxon>
        <taxon>Viridiplantae</taxon>
        <taxon>Chlorophyta</taxon>
        <taxon>Chloropicophyceae</taxon>
        <taxon>Chloropicales</taxon>
        <taxon>Chloropicaceae</taxon>
        <taxon>Chloropicon</taxon>
    </lineage>
</organism>
<dbReference type="PIRSF" id="PIRSF000654">
    <property type="entry name" value="Integrin-linked_kinase"/>
    <property type="match status" value="1"/>
</dbReference>
<dbReference type="PANTHER" id="PTHR45637">
    <property type="entry name" value="FLIPPASE KINASE 1-RELATED"/>
    <property type="match status" value="1"/>
</dbReference>
<dbReference type="FunFam" id="1.10.510.10:FF:000294">
    <property type="entry name" value="Serine/threonine-protein kinase OXI1"/>
    <property type="match status" value="1"/>
</dbReference>
<evidence type="ECO:0000313" key="14">
    <source>
        <dbReference type="EMBL" id="QDZ21047.1"/>
    </source>
</evidence>
<dbReference type="AlphaFoldDB" id="A0A5B8MKR1"/>
<dbReference type="PROSITE" id="PS00107">
    <property type="entry name" value="PROTEIN_KINASE_ATP"/>
    <property type="match status" value="1"/>
</dbReference>
<proteinExistence type="inferred from homology"/>
<comment type="similarity">
    <text evidence="1">Belongs to the protein kinase superfamily. AGC Ser/Thr protein kinase family.</text>
</comment>
<comment type="catalytic activity">
    <reaction evidence="8">
        <text>L-threonyl-[protein] + ATP = O-phospho-L-threonyl-[protein] + ADP + H(+)</text>
        <dbReference type="Rhea" id="RHEA:46608"/>
        <dbReference type="Rhea" id="RHEA-COMP:11060"/>
        <dbReference type="Rhea" id="RHEA-COMP:11605"/>
        <dbReference type="ChEBI" id="CHEBI:15378"/>
        <dbReference type="ChEBI" id="CHEBI:30013"/>
        <dbReference type="ChEBI" id="CHEBI:30616"/>
        <dbReference type="ChEBI" id="CHEBI:61977"/>
        <dbReference type="ChEBI" id="CHEBI:456216"/>
        <dbReference type="EC" id="2.7.11.1"/>
    </reaction>
</comment>
<dbReference type="GO" id="GO:0004674">
    <property type="term" value="F:protein serine/threonine kinase activity"/>
    <property type="evidence" value="ECO:0007669"/>
    <property type="project" value="UniProtKB-KW"/>
</dbReference>
<dbReference type="PROSITE" id="PS50011">
    <property type="entry name" value="PROTEIN_KINASE_DOM"/>
    <property type="match status" value="1"/>
</dbReference>
<dbReference type="EMBL" id="CP031038">
    <property type="protein sequence ID" value="QDZ21047.1"/>
    <property type="molecule type" value="Genomic_DNA"/>
</dbReference>
<evidence type="ECO:0000256" key="7">
    <source>
        <dbReference type="ARBA" id="ARBA00022840"/>
    </source>
</evidence>
<dbReference type="SMART" id="SM00220">
    <property type="entry name" value="S_TKc"/>
    <property type="match status" value="1"/>
</dbReference>
<dbReference type="OrthoDB" id="432483at2759"/>
<dbReference type="GO" id="GO:0005524">
    <property type="term" value="F:ATP binding"/>
    <property type="evidence" value="ECO:0007669"/>
    <property type="project" value="UniProtKB-UniRule"/>
</dbReference>
<dbReference type="Gene3D" id="3.30.200.20">
    <property type="entry name" value="Phosphorylase Kinase, domain 1"/>
    <property type="match status" value="1"/>
</dbReference>
<keyword evidence="4" id="KW-0808">Transferase</keyword>
<comment type="catalytic activity">
    <reaction evidence="9">
        <text>L-seryl-[protein] + ATP = O-phospho-L-seryl-[protein] + ADP + H(+)</text>
        <dbReference type="Rhea" id="RHEA:17989"/>
        <dbReference type="Rhea" id="RHEA-COMP:9863"/>
        <dbReference type="Rhea" id="RHEA-COMP:11604"/>
        <dbReference type="ChEBI" id="CHEBI:15378"/>
        <dbReference type="ChEBI" id="CHEBI:29999"/>
        <dbReference type="ChEBI" id="CHEBI:30616"/>
        <dbReference type="ChEBI" id="CHEBI:83421"/>
        <dbReference type="ChEBI" id="CHEBI:456216"/>
        <dbReference type="EC" id="2.7.11.1"/>
    </reaction>
</comment>
<keyword evidence="7 10" id="KW-0067">ATP-binding</keyword>
<evidence type="ECO:0000313" key="15">
    <source>
        <dbReference type="Proteomes" id="UP000316726"/>
    </source>
</evidence>
<dbReference type="InterPro" id="IPR011009">
    <property type="entry name" value="Kinase-like_dom_sf"/>
</dbReference>
<evidence type="ECO:0000256" key="2">
    <source>
        <dbReference type="ARBA" id="ARBA00012513"/>
    </source>
</evidence>
<evidence type="ECO:0000256" key="6">
    <source>
        <dbReference type="ARBA" id="ARBA00022777"/>
    </source>
</evidence>
<accession>A0A5B8MKR1</accession>
<dbReference type="InterPro" id="IPR000719">
    <property type="entry name" value="Prot_kinase_dom"/>
</dbReference>
<gene>
    <name evidence="14" type="ORF">A3770_05p35650</name>
</gene>
<evidence type="ECO:0000256" key="9">
    <source>
        <dbReference type="ARBA" id="ARBA00048679"/>
    </source>
</evidence>
<keyword evidence="6 14" id="KW-0418">Kinase</keyword>